<keyword evidence="2" id="KW-1185">Reference proteome</keyword>
<organism evidence="1 2">
    <name type="scientific">Bradyrhizobium nanningense</name>
    <dbReference type="NCBI Taxonomy" id="1325118"/>
    <lineage>
        <taxon>Bacteria</taxon>
        <taxon>Pseudomonadati</taxon>
        <taxon>Pseudomonadota</taxon>
        <taxon>Alphaproteobacteria</taxon>
        <taxon>Hyphomicrobiales</taxon>
        <taxon>Nitrobacteraceae</taxon>
        <taxon>Bradyrhizobium</taxon>
    </lineage>
</organism>
<reference evidence="1 2" key="1">
    <citation type="submission" date="2015-04" db="EMBL/GenBank/DDBJ databases">
        <title>Comparative genomics of rhizobia nodulating Arachis hypogaea in China.</title>
        <authorList>
            <person name="Li Y."/>
        </authorList>
    </citation>
    <scope>NUCLEOTIDE SEQUENCE [LARGE SCALE GENOMIC DNA]</scope>
    <source>
        <strain evidence="1 2">CCBAU 51757</strain>
    </source>
</reference>
<sequence>MRRGPATKRASRQRRQLMMPWQRMEALGTITTIEHIIRKFRELIDTDSSIAPELRGVLHETLDWHLLEAKRRVFLRAD</sequence>
<protein>
    <submittedName>
        <fullName evidence="1">Uncharacterized protein</fullName>
    </submittedName>
</protein>
<dbReference type="AlphaFoldDB" id="A0A4Q0SD15"/>
<comment type="caution">
    <text evidence="1">The sequence shown here is derived from an EMBL/GenBank/DDBJ whole genome shotgun (WGS) entry which is preliminary data.</text>
</comment>
<name>A0A4Q0SD15_9BRAD</name>
<evidence type="ECO:0000313" key="2">
    <source>
        <dbReference type="Proteomes" id="UP000289546"/>
    </source>
</evidence>
<dbReference type="EMBL" id="LBJQ01000010">
    <property type="protein sequence ID" value="RXH36703.1"/>
    <property type="molecule type" value="Genomic_DNA"/>
</dbReference>
<accession>A0A4Q0SD15</accession>
<gene>
    <name evidence="1" type="ORF">XH99_06915</name>
</gene>
<dbReference type="Proteomes" id="UP000289546">
    <property type="component" value="Unassembled WGS sequence"/>
</dbReference>
<proteinExistence type="predicted"/>
<evidence type="ECO:0000313" key="1">
    <source>
        <dbReference type="EMBL" id="RXH36703.1"/>
    </source>
</evidence>